<sequence>MENGFIYLIKASGLIGLFYFAYFFLLRKETFFSANRWFLLLGLITSSVLPLFFITKIIWTEPNSDSFDWSTIPVTTSVAPEPKINWYLVLACVYFSGIAISFLKLVFDFKSLIQLLKGKTMQQQDNFKLIDIAENIAPFSYFNHIVYNSALYSAVELENILEHEKVHSQQKHSIDVLISRLFCVIFWFNPFIWLYKKTIAQNLEFIADSEAAKKITDKKAYQFTLLKITTQENCVALTNHFYQSLIKKRIIMLNKNQSKKTNTWKYALVLPALVAFVFLFQIEVVAQEKETPKQEKETKSEAVDLKSFKVDEDLIPLSEGKEIYINGKKSSQEELDKLDPKDIESVDVIKKSANPKILVTTKHLTKPLKITDKDIYIDGVKSTNEEFSKLDKNTIDKMDVNTLENTIRITTKKEEKKLPNVVYIDGEKISQSELENNFVFRNVKDSKIVKGEKFDTHYITTSKKSTLKNNEVKPLIIMDGIEADSNFKIDEFPTDQIENINVLKGNSATTKYGEKGKNGVIEITTKEKTTLNNFKPIRGKAVQGFQTLKQGTVKNDWIVGYGTNGTGNTISKIINDKKINYKKAVIVIDGKQSDYKNLEKLNPKEVESVIEADIKNASEEDRNKAIQLYGKKALNGFIQVNTKTKENK</sequence>
<keyword evidence="1" id="KW-0812">Transmembrane</keyword>
<feature type="transmembrane region" description="Helical" evidence="1">
    <location>
        <begin position="177"/>
        <end position="195"/>
    </location>
</feature>
<feature type="domain" description="Peptidase M56" evidence="2">
    <location>
        <begin position="152"/>
        <end position="253"/>
    </location>
</feature>
<dbReference type="PANTHER" id="PTHR34978:SF3">
    <property type="entry name" value="SLR0241 PROTEIN"/>
    <property type="match status" value="1"/>
</dbReference>
<comment type="caution">
    <text evidence="3">The sequence shown here is derived from an EMBL/GenBank/DDBJ whole genome shotgun (WGS) entry which is preliminary data.</text>
</comment>
<evidence type="ECO:0000313" key="4">
    <source>
        <dbReference type="Proteomes" id="UP001574169"/>
    </source>
</evidence>
<protein>
    <submittedName>
        <fullName evidence="3">M56 family metallopeptidase</fullName>
    </submittedName>
</protein>
<dbReference type="RefSeq" id="WP_373405766.1">
    <property type="nucleotide sequence ID" value="NZ_JBCFQL010000004.1"/>
</dbReference>
<dbReference type="InterPro" id="IPR008756">
    <property type="entry name" value="Peptidase_M56"/>
</dbReference>
<dbReference type="InterPro" id="IPR037066">
    <property type="entry name" value="Plug_dom_sf"/>
</dbReference>
<evidence type="ECO:0000313" key="3">
    <source>
        <dbReference type="EMBL" id="MFA9190763.1"/>
    </source>
</evidence>
<dbReference type="SUPFAM" id="SSF56935">
    <property type="entry name" value="Porins"/>
    <property type="match status" value="1"/>
</dbReference>
<evidence type="ECO:0000256" key="1">
    <source>
        <dbReference type="SAM" id="Phobius"/>
    </source>
</evidence>
<feature type="transmembrane region" description="Helical" evidence="1">
    <location>
        <begin position="37"/>
        <end position="59"/>
    </location>
</feature>
<dbReference type="Gene3D" id="2.170.130.10">
    <property type="entry name" value="TonB-dependent receptor, plug domain"/>
    <property type="match status" value="1"/>
</dbReference>
<dbReference type="InterPro" id="IPR052173">
    <property type="entry name" value="Beta-lactam_resp_regulator"/>
</dbReference>
<evidence type="ECO:0000259" key="2">
    <source>
        <dbReference type="Pfam" id="PF05569"/>
    </source>
</evidence>
<accession>A0ABV4T9P7</accession>
<dbReference type="Pfam" id="PF05569">
    <property type="entry name" value="Peptidase_M56"/>
    <property type="match status" value="1"/>
</dbReference>
<dbReference type="EMBL" id="JBCFQL010000004">
    <property type="protein sequence ID" value="MFA9190763.1"/>
    <property type="molecule type" value="Genomic_DNA"/>
</dbReference>
<dbReference type="CDD" id="cd07341">
    <property type="entry name" value="M56_BlaR1_MecR1_like"/>
    <property type="match status" value="1"/>
</dbReference>
<keyword evidence="4" id="KW-1185">Reference proteome</keyword>
<feature type="transmembrane region" description="Helical" evidence="1">
    <location>
        <begin position="84"/>
        <end position="107"/>
    </location>
</feature>
<gene>
    <name evidence="3" type="ORF">AAGV28_05200</name>
</gene>
<feature type="transmembrane region" description="Helical" evidence="1">
    <location>
        <begin position="6"/>
        <end position="25"/>
    </location>
</feature>
<dbReference type="Proteomes" id="UP001574169">
    <property type="component" value="Unassembled WGS sequence"/>
</dbReference>
<dbReference type="PANTHER" id="PTHR34978">
    <property type="entry name" value="POSSIBLE SENSOR-TRANSDUCER PROTEIN BLAR"/>
    <property type="match status" value="1"/>
</dbReference>
<reference evidence="3 4" key="1">
    <citation type="submission" date="2024-04" db="EMBL/GenBank/DDBJ databases">
        <title>New Clade of Flavobacterium.</title>
        <authorList>
            <person name="Matos L."/>
            <person name="Proenca D.N."/>
            <person name="Fransisco R.M."/>
            <person name="Chung A.P."/>
            <person name="Maccario L."/>
            <person name="Sorensen S.J."/>
            <person name="Morais P.V."/>
        </authorList>
    </citation>
    <scope>NUCLEOTIDE SEQUENCE [LARGE SCALE GENOMIC DNA]</scope>
    <source>
        <strain evidence="3 4">FZUC8N2.13</strain>
    </source>
</reference>
<keyword evidence="1" id="KW-1133">Transmembrane helix</keyword>
<organism evidence="3 4">
    <name type="scientific">Flavobacterium zubiriense</name>
    <dbReference type="NCBI Taxonomy" id="3138075"/>
    <lineage>
        <taxon>Bacteria</taxon>
        <taxon>Pseudomonadati</taxon>
        <taxon>Bacteroidota</taxon>
        <taxon>Flavobacteriia</taxon>
        <taxon>Flavobacteriales</taxon>
        <taxon>Flavobacteriaceae</taxon>
        <taxon>Flavobacterium</taxon>
    </lineage>
</organism>
<name>A0ABV4T9P7_9FLAO</name>
<keyword evidence="1" id="KW-0472">Membrane</keyword>
<proteinExistence type="predicted"/>